<dbReference type="PANTHER" id="PTHR46229:SF2">
    <property type="entry name" value="BOLA-LIKE PROTEIN 1"/>
    <property type="match status" value="1"/>
</dbReference>
<dbReference type="Proteomes" id="UP000288953">
    <property type="component" value="Chromosome"/>
</dbReference>
<dbReference type="Pfam" id="PF01722">
    <property type="entry name" value="BolA"/>
    <property type="match status" value="1"/>
</dbReference>
<evidence type="ECO:0000313" key="3">
    <source>
        <dbReference type="EMBL" id="QAX82124.1"/>
    </source>
</evidence>
<dbReference type="EMBL" id="CP026512">
    <property type="protein sequence ID" value="QAX82124.1"/>
    <property type="molecule type" value="Genomic_DNA"/>
</dbReference>
<dbReference type="InterPro" id="IPR036065">
    <property type="entry name" value="BolA-like_sf"/>
</dbReference>
<evidence type="ECO:0000256" key="2">
    <source>
        <dbReference type="RuleBase" id="RU003860"/>
    </source>
</evidence>
<dbReference type="PANTHER" id="PTHR46229">
    <property type="entry name" value="BOLA TRANSCRIPTION REGULATOR"/>
    <property type="match status" value="1"/>
</dbReference>
<organism evidence="3 4">
    <name type="scientific">Candidatus Pseudomonas adelgestsugas</name>
    <dbReference type="NCBI Taxonomy" id="1302376"/>
    <lineage>
        <taxon>Bacteria</taxon>
        <taxon>Pseudomonadati</taxon>
        <taxon>Pseudomonadota</taxon>
        <taxon>Gammaproteobacteria</taxon>
        <taxon>Pseudomonadales</taxon>
        <taxon>Pseudomonadaceae</taxon>
        <taxon>Pseudomonas</taxon>
    </lineage>
</organism>
<dbReference type="SUPFAM" id="SSF82657">
    <property type="entry name" value="BolA-like"/>
    <property type="match status" value="1"/>
</dbReference>
<proteinExistence type="inferred from homology"/>
<keyword evidence="4" id="KW-1185">Reference proteome</keyword>
<evidence type="ECO:0000313" key="4">
    <source>
        <dbReference type="Proteomes" id="UP000288953"/>
    </source>
</evidence>
<dbReference type="InterPro" id="IPR002634">
    <property type="entry name" value="BolA"/>
</dbReference>
<dbReference type="Gene3D" id="3.30.300.90">
    <property type="entry name" value="BolA-like"/>
    <property type="match status" value="1"/>
</dbReference>
<gene>
    <name evidence="3" type="ORF">C3B55_00812</name>
</gene>
<dbReference type="InterPro" id="IPR050961">
    <property type="entry name" value="BolA/IbaG_stress_morph_reg"/>
</dbReference>
<sequence>MRKLIETALATFSPQYLSVLDISHMHSRGLQTHFKIVLVSLQFNRLDRVKRHQIVYATLGNLMSEFHALALHIYTPEEWLTINAAPPSPICARYH</sequence>
<accession>A0ABX5R9V4</accession>
<name>A0ABX5R9V4_9PSED</name>
<comment type="similarity">
    <text evidence="1 2">Belongs to the BolA/IbaG family.</text>
</comment>
<reference evidence="3 4" key="1">
    <citation type="journal article" date="2018" name="Genome Biol. Evol.">
        <title>Partnering With a Pest: Genomes of Hemlock Woolly Adelgid Symbionts Reveal Atypical Nutritional Provisioning Patterns in Dual-Obligate Bacteria.</title>
        <authorList>
            <person name="Weglarz K.M."/>
            <person name="Havill N.P."/>
            <person name="Burke G.R."/>
            <person name="von Dohlen C.D."/>
        </authorList>
    </citation>
    <scope>NUCLEOTIDE SEQUENCE [LARGE SCALE GENOMIC DNA]</scope>
    <source>
        <strain evidence="3 4">HWA_ENA</strain>
    </source>
</reference>
<protein>
    <submittedName>
        <fullName evidence="3">Transcriptional regulator BolA</fullName>
    </submittedName>
</protein>
<evidence type="ECO:0000256" key="1">
    <source>
        <dbReference type="ARBA" id="ARBA00005578"/>
    </source>
</evidence>
<dbReference type="PIRSF" id="PIRSF003113">
    <property type="entry name" value="BolA"/>
    <property type="match status" value="1"/>
</dbReference>